<feature type="coiled-coil region" evidence="1">
    <location>
        <begin position="137"/>
        <end position="217"/>
    </location>
</feature>
<gene>
    <name evidence="2" type="ORF">J437_LFUL000306</name>
</gene>
<evidence type="ECO:0000313" key="3">
    <source>
        <dbReference type="Proteomes" id="UP000792457"/>
    </source>
</evidence>
<dbReference type="AlphaFoldDB" id="A0A8K0NYR0"/>
<proteinExistence type="predicted"/>
<sequence>MMNTFPNLPNILKETKNSQLNLEFSLNQAKKELEQQTKILNNEKEKLRNASMERSRVQRNLCSLDSLLPNLKATVSDIEQKNKELVQKIDQISWKQTKADFISSSEKKLCEKKQVQLNKFINDKEKAIFGDNDKEGEKKQKEMIKELCEKRDELSAELEEMTNHSAEMNDLIQQVEQENKILQKRNSALLLRFQSLLREKESRRNNLLDKLKQEKIINNY</sequence>
<dbReference type="OrthoDB" id="10651626at2759"/>
<comment type="caution">
    <text evidence="2">The sequence shown here is derived from an EMBL/GenBank/DDBJ whole genome shotgun (WGS) entry which is preliminary data.</text>
</comment>
<keyword evidence="1" id="KW-0175">Coiled coil</keyword>
<reference evidence="2" key="2">
    <citation type="submission" date="2017-10" db="EMBL/GenBank/DDBJ databases">
        <title>Ladona fulva Genome sequencing and assembly.</title>
        <authorList>
            <person name="Murali S."/>
            <person name="Richards S."/>
            <person name="Bandaranaike D."/>
            <person name="Bellair M."/>
            <person name="Blankenburg K."/>
            <person name="Chao H."/>
            <person name="Dinh H."/>
            <person name="Doddapaneni H."/>
            <person name="Dugan-Rocha S."/>
            <person name="Elkadiri S."/>
            <person name="Gnanaolivu R."/>
            <person name="Hernandez B."/>
            <person name="Skinner E."/>
            <person name="Javaid M."/>
            <person name="Lee S."/>
            <person name="Li M."/>
            <person name="Ming W."/>
            <person name="Munidasa M."/>
            <person name="Muniz J."/>
            <person name="Nguyen L."/>
            <person name="Hughes D."/>
            <person name="Osuji N."/>
            <person name="Pu L.-L."/>
            <person name="Puazo M."/>
            <person name="Qu C."/>
            <person name="Quiroz J."/>
            <person name="Raj R."/>
            <person name="Weissenberger G."/>
            <person name="Xin Y."/>
            <person name="Zou X."/>
            <person name="Han Y."/>
            <person name="Worley K."/>
            <person name="Muzny D."/>
            <person name="Gibbs R."/>
        </authorList>
    </citation>
    <scope>NUCLEOTIDE SEQUENCE</scope>
    <source>
        <strain evidence="2">Sampled in the wild</strain>
    </source>
</reference>
<feature type="coiled-coil region" evidence="1">
    <location>
        <begin position="26"/>
        <end position="88"/>
    </location>
</feature>
<accession>A0A8K0NYR0</accession>
<reference evidence="2" key="1">
    <citation type="submission" date="2013-04" db="EMBL/GenBank/DDBJ databases">
        <authorList>
            <person name="Qu J."/>
            <person name="Murali S.C."/>
            <person name="Bandaranaike D."/>
            <person name="Bellair M."/>
            <person name="Blankenburg K."/>
            <person name="Chao H."/>
            <person name="Dinh H."/>
            <person name="Doddapaneni H."/>
            <person name="Downs B."/>
            <person name="Dugan-Rocha S."/>
            <person name="Elkadiri S."/>
            <person name="Gnanaolivu R.D."/>
            <person name="Hernandez B."/>
            <person name="Javaid M."/>
            <person name="Jayaseelan J.C."/>
            <person name="Lee S."/>
            <person name="Li M."/>
            <person name="Ming W."/>
            <person name="Munidasa M."/>
            <person name="Muniz J."/>
            <person name="Nguyen L."/>
            <person name="Ongeri F."/>
            <person name="Osuji N."/>
            <person name="Pu L.-L."/>
            <person name="Puazo M."/>
            <person name="Qu C."/>
            <person name="Quiroz J."/>
            <person name="Raj R."/>
            <person name="Weissenberger G."/>
            <person name="Xin Y."/>
            <person name="Zou X."/>
            <person name="Han Y."/>
            <person name="Richards S."/>
            <person name="Worley K."/>
            <person name="Muzny D."/>
            <person name="Gibbs R."/>
        </authorList>
    </citation>
    <scope>NUCLEOTIDE SEQUENCE</scope>
    <source>
        <strain evidence="2">Sampled in the wild</strain>
    </source>
</reference>
<dbReference type="EMBL" id="KZ308307">
    <property type="protein sequence ID" value="KAG8227001.1"/>
    <property type="molecule type" value="Genomic_DNA"/>
</dbReference>
<name>A0A8K0NYR0_LADFU</name>
<evidence type="ECO:0000256" key="1">
    <source>
        <dbReference type="SAM" id="Coils"/>
    </source>
</evidence>
<organism evidence="2 3">
    <name type="scientific">Ladona fulva</name>
    <name type="common">Scarce chaser dragonfly</name>
    <name type="synonym">Libellula fulva</name>
    <dbReference type="NCBI Taxonomy" id="123851"/>
    <lineage>
        <taxon>Eukaryota</taxon>
        <taxon>Metazoa</taxon>
        <taxon>Ecdysozoa</taxon>
        <taxon>Arthropoda</taxon>
        <taxon>Hexapoda</taxon>
        <taxon>Insecta</taxon>
        <taxon>Pterygota</taxon>
        <taxon>Palaeoptera</taxon>
        <taxon>Odonata</taxon>
        <taxon>Epiprocta</taxon>
        <taxon>Anisoptera</taxon>
        <taxon>Libelluloidea</taxon>
        <taxon>Libellulidae</taxon>
        <taxon>Ladona</taxon>
    </lineage>
</organism>
<evidence type="ECO:0000313" key="2">
    <source>
        <dbReference type="EMBL" id="KAG8227001.1"/>
    </source>
</evidence>
<protein>
    <submittedName>
        <fullName evidence="2">Uncharacterized protein</fullName>
    </submittedName>
</protein>
<keyword evidence="3" id="KW-1185">Reference proteome</keyword>
<dbReference type="Proteomes" id="UP000792457">
    <property type="component" value="Unassembled WGS sequence"/>
</dbReference>